<keyword evidence="4" id="KW-1133">Transmembrane helix</keyword>
<feature type="transmembrane region" description="Helical" evidence="4">
    <location>
        <begin position="33"/>
        <end position="53"/>
    </location>
</feature>
<feature type="domain" description="HAMP" evidence="6">
    <location>
        <begin position="353"/>
        <end position="408"/>
    </location>
</feature>
<keyword evidence="4" id="KW-0472">Membrane</keyword>
<dbReference type="InterPro" id="IPR004089">
    <property type="entry name" value="MCPsignal_dom"/>
</dbReference>
<feature type="domain" description="Methyl-accepting transducer" evidence="5">
    <location>
        <begin position="427"/>
        <end position="684"/>
    </location>
</feature>
<keyword evidence="4" id="KW-0812">Transmembrane</keyword>
<evidence type="ECO:0000256" key="3">
    <source>
        <dbReference type="PROSITE-ProRule" id="PRU00284"/>
    </source>
</evidence>
<sequence length="713" mass="79114">MLLKPRLSRDRISIKKFGFSKVRFSNLKIQTKLIFMVLLTSLVPLIVLGFISVHKSSLEVEHEIFRQNQLFTKLSQERLKTYFSSREGDSMLLAESKIIRDGIEQLNTFSATDAEKAVIEKDFEHILQTALDQYAYTDIFLTNQYNEVVYSKNYEKLDMAPLVVAGDYCKKALEGTQNWSHIFRNSFIDDNIMILSTPVFGYSGSSNEAIGTLNIVLNQGAIDEIVQSGVEKIGASSEAYLVDATGLLLTDRDQDGYEALESSIETQGIVALKAAIENQITDFEETMIYDNQEGEPVIGTLSVNQIGDWLVGFITEVPEQEALVEVVDLKTHLMIISSVIILLCILIAMIIANTIRKPLYQVIQLTHQIAEYDLSMVLDAETNHHKDEISDLKRAISQIVSNFKNIIQEVDRSSKMVSEAAKTLNKDALTSLGVTEEVTAAVQEIALGSGMQAKHALQSFEKTEELSGILKQDQIEVKDIANAIVEVDVLADQGLEVIKQLIAVNEASTKANREVHSSISKSAEDSKKIEQASTMIRSIADQTNLLALNAAIEAARAGEHGRGFSVVANEIRLLAEQSKVSTGIINAIIDDLTEDNRNIITTVEELISISEDQMKSVGITREKYNEIARSIKNIENKLGLLEVSRVNIEEARLEVEEMIHSLSAVSEENSASTEEVVASVEEQSNVINGIFNACERLSKLAEKMDDTIQVFKL</sequence>
<dbReference type="PROSITE" id="PS50885">
    <property type="entry name" value="HAMP"/>
    <property type="match status" value="1"/>
</dbReference>
<evidence type="ECO:0000259" key="5">
    <source>
        <dbReference type="PROSITE" id="PS50111"/>
    </source>
</evidence>
<name>A0ABR9ZU86_9FIRM</name>
<evidence type="ECO:0000256" key="1">
    <source>
        <dbReference type="ARBA" id="ARBA00023224"/>
    </source>
</evidence>
<evidence type="ECO:0000313" key="8">
    <source>
        <dbReference type="Proteomes" id="UP000614200"/>
    </source>
</evidence>
<dbReference type="Gene3D" id="1.10.287.950">
    <property type="entry name" value="Methyl-accepting chemotaxis protein"/>
    <property type="match status" value="1"/>
</dbReference>
<dbReference type="SUPFAM" id="SSF58104">
    <property type="entry name" value="Methyl-accepting chemotaxis protein (MCP) signaling domain"/>
    <property type="match status" value="1"/>
</dbReference>
<organism evidence="7 8">
    <name type="scientific">Fusibacter ferrireducens</name>
    <dbReference type="NCBI Taxonomy" id="2785058"/>
    <lineage>
        <taxon>Bacteria</taxon>
        <taxon>Bacillati</taxon>
        <taxon>Bacillota</taxon>
        <taxon>Clostridia</taxon>
        <taxon>Eubacteriales</taxon>
        <taxon>Eubacteriales Family XII. Incertae Sedis</taxon>
        <taxon>Fusibacter</taxon>
    </lineage>
</organism>
<dbReference type="Gene3D" id="6.10.340.10">
    <property type="match status" value="1"/>
</dbReference>
<dbReference type="RefSeq" id="WP_194702277.1">
    <property type="nucleotide sequence ID" value="NZ_JADKNH010000007.1"/>
</dbReference>
<keyword evidence="1 3" id="KW-0807">Transducer</keyword>
<gene>
    <name evidence="7" type="ORF">ISU02_13065</name>
</gene>
<keyword evidence="8" id="KW-1185">Reference proteome</keyword>
<dbReference type="InterPro" id="IPR003660">
    <property type="entry name" value="HAMP_dom"/>
</dbReference>
<evidence type="ECO:0000256" key="4">
    <source>
        <dbReference type="SAM" id="Phobius"/>
    </source>
</evidence>
<dbReference type="PANTHER" id="PTHR32089:SF112">
    <property type="entry name" value="LYSOZYME-LIKE PROTEIN-RELATED"/>
    <property type="match status" value="1"/>
</dbReference>
<reference evidence="7 8" key="1">
    <citation type="submission" date="2020-11" db="EMBL/GenBank/DDBJ databases">
        <title>Fusibacter basophilias sp. nov.</title>
        <authorList>
            <person name="Qiu D."/>
        </authorList>
    </citation>
    <scope>NUCLEOTIDE SEQUENCE [LARGE SCALE GENOMIC DNA]</scope>
    <source>
        <strain evidence="7 8">Q10-2</strain>
    </source>
</reference>
<dbReference type="Pfam" id="PF00015">
    <property type="entry name" value="MCPsignal"/>
    <property type="match status" value="1"/>
</dbReference>
<comment type="caution">
    <text evidence="7">The sequence shown here is derived from an EMBL/GenBank/DDBJ whole genome shotgun (WGS) entry which is preliminary data.</text>
</comment>
<comment type="similarity">
    <text evidence="2">Belongs to the methyl-accepting chemotaxis (MCP) protein family.</text>
</comment>
<evidence type="ECO:0000313" key="7">
    <source>
        <dbReference type="EMBL" id="MBF4694044.1"/>
    </source>
</evidence>
<accession>A0ABR9ZU86</accession>
<protein>
    <submittedName>
        <fullName evidence="7">Methyl-accepting chemotaxis protein</fullName>
    </submittedName>
</protein>
<dbReference type="PANTHER" id="PTHR32089">
    <property type="entry name" value="METHYL-ACCEPTING CHEMOTAXIS PROTEIN MCPB"/>
    <property type="match status" value="1"/>
</dbReference>
<evidence type="ECO:0000256" key="2">
    <source>
        <dbReference type="ARBA" id="ARBA00029447"/>
    </source>
</evidence>
<dbReference type="PROSITE" id="PS50111">
    <property type="entry name" value="CHEMOTAXIS_TRANSDUC_2"/>
    <property type="match status" value="1"/>
</dbReference>
<dbReference type="SMART" id="SM00283">
    <property type="entry name" value="MA"/>
    <property type="match status" value="1"/>
</dbReference>
<dbReference type="EMBL" id="JADKNH010000007">
    <property type="protein sequence ID" value="MBF4694044.1"/>
    <property type="molecule type" value="Genomic_DNA"/>
</dbReference>
<dbReference type="Proteomes" id="UP000614200">
    <property type="component" value="Unassembled WGS sequence"/>
</dbReference>
<feature type="transmembrane region" description="Helical" evidence="4">
    <location>
        <begin position="333"/>
        <end position="355"/>
    </location>
</feature>
<proteinExistence type="inferred from homology"/>
<evidence type="ECO:0000259" key="6">
    <source>
        <dbReference type="PROSITE" id="PS50885"/>
    </source>
</evidence>